<evidence type="ECO:0000256" key="3">
    <source>
        <dbReference type="ARBA" id="ARBA00022547"/>
    </source>
</evidence>
<dbReference type="AlphaFoldDB" id="A0A8A4TYI2"/>
<evidence type="ECO:0000256" key="14">
    <source>
        <dbReference type="RuleBase" id="RU003848"/>
    </source>
</evidence>
<evidence type="ECO:0000256" key="2">
    <source>
        <dbReference type="ARBA" id="ARBA00022448"/>
    </source>
</evidence>
<evidence type="ECO:0000256" key="8">
    <source>
        <dbReference type="ARBA" id="ARBA00023136"/>
    </source>
</evidence>
<dbReference type="GO" id="GO:0046961">
    <property type="term" value="F:proton-transporting ATPase activity, rotational mechanism"/>
    <property type="evidence" value="ECO:0007669"/>
    <property type="project" value="TreeGrafter"/>
</dbReference>
<dbReference type="HAMAP" id="MF_01398">
    <property type="entry name" value="ATP_synth_b_bprime"/>
    <property type="match status" value="1"/>
</dbReference>
<organism evidence="17 18">
    <name type="scientific">Sulfidibacter corallicola</name>
    <dbReference type="NCBI Taxonomy" id="2818388"/>
    <lineage>
        <taxon>Bacteria</taxon>
        <taxon>Pseudomonadati</taxon>
        <taxon>Acidobacteriota</taxon>
        <taxon>Holophagae</taxon>
        <taxon>Acanthopleuribacterales</taxon>
        <taxon>Acanthopleuribacteraceae</taxon>
        <taxon>Sulfidibacter</taxon>
    </lineage>
</organism>
<name>A0A8A4TYI2_SULCO</name>
<dbReference type="GO" id="GO:0046933">
    <property type="term" value="F:proton-transporting ATP synthase activity, rotational mechanism"/>
    <property type="evidence" value="ECO:0007669"/>
    <property type="project" value="UniProtKB-UniRule"/>
</dbReference>
<comment type="function">
    <text evidence="11">Component of the F(0) channel, it forms part of the peripheral stalk, linking F(1) to F(0). The b'-subunit is a diverged and duplicated form of b found in plants and photosynthetic bacteria.</text>
</comment>
<keyword evidence="2 13" id="KW-0813">Transport</keyword>
<dbReference type="PANTHER" id="PTHR33445">
    <property type="entry name" value="ATP SYNTHASE SUBUNIT B', CHLOROPLASTIC"/>
    <property type="match status" value="1"/>
</dbReference>
<evidence type="ECO:0000256" key="10">
    <source>
        <dbReference type="ARBA" id="ARBA00025198"/>
    </source>
</evidence>
<keyword evidence="4 13" id="KW-0812">Transmembrane</keyword>
<feature type="transmembrane region" description="Helical" evidence="13">
    <location>
        <begin position="33"/>
        <end position="53"/>
    </location>
</feature>
<dbReference type="GO" id="GO:0005886">
    <property type="term" value="C:plasma membrane"/>
    <property type="evidence" value="ECO:0007669"/>
    <property type="project" value="UniProtKB-SubCell"/>
</dbReference>
<dbReference type="CDD" id="cd06503">
    <property type="entry name" value="ATP-synt_Fo_b"/>
    <property type="match status" value="1"/>
</dbReference>
<feature type="coiled-coil region" evidence="15">
    <location>
        <begin position="57"/>
        <end position="142"/>
    </location>
</feature>
<dbReference type="InterPro" id="IPR050059">
    <property type="entry name" value="ATP_synthase_B_chain"/>
</dbReference>
<evidence type="ECO:0000256" key="1">
    <source>
        <dbReference type="ARBA" id="ARBA00005513"/>
    </source>
</evidence>
<dbReference type="KEGG" id="scor:J3U87_17730"/>
<evidence type="ECO:0000256" key="7">
    <source>
        <dbReference type="ARBA" id="ARBA00023065"/>
    </source>
</evidence>
<evidence type="ECO:0000256" key="5">
    <source>
        <dbReference type="ARBA" id="ARBA00022781"/>
    </source>
</evidence>
<evidence type="ECO:0000256" key="15">
    <source>
        <dbReference type="SAM" id="Coils"/>
    </source>
</evidence>
<reference evidence="17" key="1">
    <citation type="submission" date="2021-03" db="EMBL/GenBank/DDBJ databases">
        <title>Acanthopleuribacteraceae sp. M133.</title>
        <authorList>
            <person name="Wang G."/>
        </authorList>
    </citation>
    <scope>NUCLEOTIDE SEQUENCE</scope>
    <source>
        <strain evidence="17">M133</strain>
    </source>
</reference>
<dbReference type="InterPro" id="IPR002146">
    <property type="entry name" value="ATP_synth_b/b'su_bac/chlpt"/>
</dbReference>
<evidence type="ECO:0000256" key="16">
    <source>
        <dbReference type="SAM" id="SignalP"/>
    </source>
</evidence>
<evidence type="ECO:0000313" key="17">
    <source>
        <dbReference type="EMBL" id="QTD54288.1"/>
    </source>
</evidence>
<dbReference type="PANTHER" id="PTHR33445:SF1">
    <property type="entry name" value="ATP SYNTHASE SUBUNIT B"/>
    <property type="match status" value="1"/>
</dbReference>
<keyword evidence="3 13" id="KW-0138">CF(0)</keyword>
<comment type="subcellular location">
    <subcellularLocation>
        <location evidence="13">Cell membrane</location>
        <topology evidence="13">Single-pass membrane protein</topology>
    </subcellularLocation>
    <subcellularLocation>
        <location evidence="12">Endomembrane system</location>
        <topology evidence="12">Single-pass membrane protein</topology>
    </subcellularLocation>
</comment>
<dbReference type="Pfam" id="PF00430">
    <property type="entry name" value="ATP-synt_B"/>
    <property type="match status" value="1"/>
</dbReference>
<sequence length="187" mass="20731">MLRTILVCLCLGLPVMAAGGGGHDGGHHFDWAHFAAQTVNTLIFFGTLAYLLNKPIKEFFSNRRKQIQEALELAEKSRVDAKRALDEIEQMKAALADELAQIESQAHEDAEFEKKKIAAEAEQEAARLMEQAKADVEHLRRESVTKLKAFLTDLAMAEAEKVISTSITDADRKKLFAEFTNSLGAKS</sequence>
<evidence type="ECO:0000256" key="4">
    <source>
        <dbReference type="ARBA" id="ARBA00022692"/>
    </source>
</evidence>
<keyword evidence="13" id="KW-1003">Cell membrane</keyword>
<keyword evidence="15" id="KW-0175">Coiled coil</keyword>
<evidence type="ECO:0000256" key="12">
    <source>
        <dbReference type="ARBA" id="ARBA00037847"/>
    </source>
</evidence>
<dbReference type="GO" id="GO:0045259">
    <property type="term" value="C:proton-transporting ATP synthase complex"/>
    <property type="evidence" value="ECO:0007669"/>
    <property type="project" value="UniProtKB-KW"/>
</dbReference>
<evidence type="ECO:0000256" key="6">
    <source>
        <dbReference type="ARBA" id="ARBA00022989"/>
    </source>
</evidence>
<protein>
    <recommendedName>
        <fullName evidence="13">ATP synthase subunit b</fullName>
    </recommendedName>
    <alternativeName>
        <fullName evidence="13">ATP synthase F(0) sector subunit b</fullName>
    </alternativeName>
    <alternativeName>
        <fullName evidence="13">ATPase subunit I</fullName>
    </alternativeName>
    <alternativeName>
        <fullName evidence="13">F-type ATPase subunit b</fullName>
        <shortName evidence="13">F-ATPase subunit b</shortName>
    </alternativeName>
</protein>
<feature type="chain" id="PRO_5035199516" description="ATP synthase subunit b" evidence="16">
    <location>
        <begin position="18"/>
        <end position="187"/>
    </location>
</feature>
<evidence type="ECO:0000256" key="11">
    <source>
        <dbReference type="ARBA" id="ARBA00025614"/>
    </source>
</evidence>
<gene>
    <name evidence="13" type="primary">atpF</name>
    <name evidence="17" type="ORF">J3U87_17730</name>
</gene>
<keyword evidence="7 13" id="KW-0406">Ion transport</keyword>
<evidence type="ECO:0000256" key="9">
    <source>
        <dbReference type="ARBA" id="ARBA00023310"/>
    </source>
</evidence>
<comment type="subunit">
    <text evidence="13">F-type ATPases have 2 components, F(1) - the catalytic core - and F(0) - the membrane proton channel. F(1) has five subunits: alpha(3), beta(3), gamma(1), delta(1), epsilon(1). F(0) has three main subunits: a(1), b(2) and c(10-14). The alpha and beta chains form an alternating ring which encloses part of the gamma chain. F(1) is attached to F(0) by a central stalk formed by the gamma and epsilon chains, while a peripheral stalk is formed by the delta and b chains.</text>
</comment>
<keyword evidence="6 13" id="KW-1133">Transmembrane helix</keyword>
<keyword evidence="9 13" id="KW-0066">ATP synthesis</keyword>
<dbReference type="EMBL" id="CP071793">
    <property type="protein sequence ID" value="QTD54288.1"/>
    <property type="molecule type" value="Genomic_DNA"/>
</dbReference>
<comment type="function">
    <text evidence="10 13">F(1)F(0) ATP synthase produces ATP from ADP in the presence of a proton or sodium gradient. F-type ATPases consist of two structural domains, F(1) containing the extramembraneous catalytic core and F(0) containing the membrane proton channel, linked together by a central stalk and a peripheral stalk. During catalysis, ATP synthesis in the catalytic domain of F(1) is coupled via a rotary mechanism of the central stalk subunits to proton translocation.</text>
</comment>
<dbReference type="Proteomes" id="UP000663929">
    <property type="component" value="Chromosome"/>
</dbReference>
<proteinExistence type="inferred from homology"/>
<feature type="signal peptide" evidence="16">
    <location>
        <begin position="1"/>
        <end position="17"/>
    </location>
</feature>
<accession>A0A8A4TYI2</accession>
<evidence type="ECO:0000313" key="18">
    <source>
        <dbReference type="Proteomes" id="UP000663929"/>
    </source>
</evidence>
<keyword evidence="5 13" id="KW-0375">Hydrogen ion transport</keyword>
<keyword evidence="18" id="KW-1185">Reference proteome</keyword>
<dbReference type="GO" id="GO:0012505">
    <property type="term" value="C:endomembrane system"/>
    <property type="evidence" value="ECO:0007669"/>
    <property type="project" value="UniProtKB-SubCell"/>
</dbReference>
<keyword evidence="8 13" id="KW-0472">Membrane</keyword>
<keyword evidence="16" id="KW-0732">Signal</keyword>
<dbReference type="RefSeq" id="WP_237384384.1">
    <property type="nucleotide sequence ID" value="NZ_CP071793.1"/>
</dbReference>
<comment type="similarity">
    <text evidence="1 13 14">Belongs to the ATPase B chain family.</text>
</comment>
<evidence type="ECO:0000256" key="13">
    <source>
        <dbReference type="HAMAP-Rule" id="MF_01398"/>
    </source>
</evidence>